<dbReference type="PANTHER" id="PTHR39441:SF1">
    <property type="entry name" value="DUF2252 DOMAIN-CONTAINING PROTEIN"/>
    <property type="match status" value="1"/>
</dbReference>
<dbReference type="Pfam" id="PF10009">
    <property type="entry name" value="DUF2252"/>
    <property type="match status" value="1"/>
</dbReference>
<gene>
    <name evidence="2" type="ORF">ACFSBI_13130</name>
</gene>
<dbReference type="EMBL" id="JBHUEA010000021">
    <property type="protein sequence ID" value="MFD1722495.1"/>
    <property type="molecule type" value="Genomic_DNA"/>
</dbReference>
<organism evidence="2 3">
    <name type="scientific">Amnibacterium endophyticum</name>
    <dbReference type="NCBI Taxonomy" id="2109337"/>
    <lineage>
        <taxon>Bacteria</taxon>
        <taxon>Bacillati</taxon>
        <taxon>Actinomycetota</taxon>
        <taxon>Actinomycetes</taxon>
        <taxon>Micrococcales</taxon>
        <taxon>Microbacteriaceae</taxon>
        <taxon>Amnibacterium</taxon>
    </lineage>
</organism>
<evidence type="ECO:0000313" key="3">
    <source>
        <dbReference type="Proteomes" id="UP001597347"/>
    </source>
</evidence>
<reference evidence="3" key="1">
    <citation type="journal article" date="2019" name="Int. J. Syst. Evol. Microbiol.">
        <title>The Global Catalogue of Microorganisms (GCM) 10K type strain sequencing project: providing services to taxonomists for standard genome sequencing and annotation.</title>
        <authorList>
            <consortium name="The Broad Institute Genomics Platform"/>
            <consortium name="The Broad Institute Genome Sequencing Center for Infectious Disease"/>
            <person name="Wu L."/>
            <person name="Ma J."/>
        </authorList>
    </citation>
    <scope>NUCLEOTIDE SEQUENCE [LARGE SCALE GENOMIC DNA]</scope>
    <source>
        <strain evidence="3">CGMCC 1.12471</strain>
    </source>
</reference>
<sequence>MTSDTATRDDLYRAARAVGLDVGARATKQELLDALRRGVPDGHGQQGGQDGADRQDDGDDDGDGEDADATDQGGRVSAEGHDEHGAEGDADDRVASRVDAFRRIAEARAAGEMVLLPRTLTGDDRRVHVRQTIREDHQLRIARHDEEVVGKFDKLAGSRFSFFRGTALLFYRDMVGEDPWMPTVLVAGDIHPENFGVVPSADNVPTFGINDYDEVFYAPFTWDLKRGGTGFVIAADEIGGLKRKQRLEVVRSFVRGYIEHMRGYQEHQNEKAGDLQRHNAPKLIADLIDSATEDGRARWLEKKYFDEHKRGFRASRKLTPVSSRKAEFQRLIDEYVEHRGLDVPDRVDGMRVKDVAERHGQGTASLGLTRYYVMLEGASHDATDDVLLELKQARRSALEGVVPPSPYDVEGAADRVAYGQRVQTVSGDVFYGSLKHEGVSYLVRERSSFRDDIDLDDLDFDDWCEYARICGGVVAHAHALSDDLGVVDVDIEPEVLEAMGREELFVDDLVRFCHEAAERNRRDHEAYRADHALGAFEKVDRVYR</sequence>
<comment type="caution">
    <text evidence="2">The sequence shown here is derived from an EMBL/GenBank/DDBJ whole genome shotgun (WGS) entry which is preliminary data.</text>
</comment>
<evidence type="ECO:0000256" key="1">
    <source>
        <dbReference type="SAM" id="MobiDB-lite"/>
    </source>
</evidence>
<feature type="compositionally biased region" description="Acidic residues" evidence="1">
    <location>
        <begin position="56"/>
        <end position="69"/>
    </location>
</feature>
<dbReference type="PANTHER" id="PTHR39441">
    <property type="entry name" value="DUF2252 DOMAIN-CONTAINING PROTEIN"/>
    <property type="match status" value="1"/>
</dbReference>
<protein>
    <submittedName>
        <fullName evidence="2">DUF2252 domain-containing protein</fullName>
    </submittedName>
</protein>
<feature type="compositionally biased region" description="Basic and acidic residues" evidence="1">
    <location>
        <begin position="78"/>
        <end position="93"/>
    </location>
</feature>
<dbReference type="InterPro" id="IPR018721">
    <property type="entry name" value="DUF2252"/>
</dbReference>
<accession>A0ABW4LGS6</accession>
<keyword evidence="3" id="KW-1185">Reference proteome</keyword>
<dbReference type="Proteomes" id="UP001597347">
    <property type="component" value="Unassembled WGS sequence"/>
</dbReference>
<evidence type="ECO:0000313" key="2">
    <source>
        <dbReference type="EMBL" id="MFD1722495.1"/>
    </source>
</evidence>
<dbReference type="RefSeq" id="WP_377935647.1">
    <property type="nucleotide sequence ID" value="NZ_JBHUEA010000021.1"/>
</dbReference>
<feature type="region of interest" description="Disordered" evidence="1">
    <location>
        <begin position="33"/>
        <end position="93"/>
    </location>
</feature>
<proteinExistence type="predicted"/>
<name>A0ABW4LGS6_9MICO</name>